<evidence type="ECO:0000256" key="7">
    <source>
        <dbReference type="NCBIfam" id="TIGR00126"/>
    </source>
</evidence>
<accession>A0A1H4AKZ1</accession>
<dbReference type="NCBIfam" id="TIGR00126">
    <property type="entry name" value="deoC"/>
    <property type="match status" value="1"/>
</dbReference>
<evidence type="ECO:0000313" key="9">
    <source>
        <dbReference type="Proteomes" id="UP000198703"/>
    </source>
</evidence>
<evidence type="ECO:0000256" key="5">
    <source>
        <dbReference type="ARBA" id="ARBA00023270"/>
    </source>
</evidence>
<comment type="pathway">
    <text evidence="1">Carbohydrate degradation; 2-deoxy-D-ribose 1-phosphate degradation; D-glyceraldehyde 3-phosphate and acetaldehyde from 2-deoxy-alpha-D-ribose 1-phosphate: step 2/2.</text>
</comment>
<evidence type="ECO:0000256" key="4">
    <source>
        <dbReference type="ARBA" id="ARBA00023239"/>
    </source>
</evidence>
<dbReference type="GO" id="GO:0004139">
    <property type="term" value="F:deoxyribose-phosphate aldolase activity"/>
    <property type="evidence" value="ECO:0007669"/>
    <property type="project" value="UniProtKB-UniRule"/>
</dbReference>
<dbReference type="EC" id="4.1.2.4" evidence="3 7"/>
<dbReference type="RefSeq" id="WP_245730989.1">
    <property type="nucleotide sequence ID" value="NZ_FNQM01000004.1"/>
</dbReference>
<organism evidence="8 9">
    <name type="scientific">Rubrimonas cliftonensis</name>
    <dbReference type="NCBI Taxonomy" id="89524"/>
    <lineage>
        <taxon>Bacteria</taxon>
        <taxon>Pseudomonadati</taxon>
        <taxon>Pseudomonadota</taxon>
        <taxon>Alphaproteobacteria</taxon>
        <taxon>Rhodobacterales</taxon>
        <taxon>Paracoccaceae</taxon>
        <taxon>Rubrimonas</taxon>
    </lineage>
</organism>
<comment type="similarity">
    <text evidence="2">Belongs to the DeoC/FbaB aldolase family. DeoC type 2 subfamily.</text>
</comment>
<evidence type="ECO:0000256" key="6">
    <source>
        <dbReference type="ARBA" id="ARBA00048791"/>
    </source>
</evidence>
<dbReference type="SUPFAM" id="SSF51569">
    <property type="entry name" value="Aldolase"/>
    <property type="match status" value="1"/>
</dbReference>
<dbReference type="PANTHER" id="PTHR10889:SF3">
    <property type="entry name" value="DEOXYRIBOSE-PHOSPHATE ALDOLASE"/>
    <property type="match status" value="1"/>
</dbReference>
<proteinExistence type="inferred from homology"/>
<dbReference type="InterPro" id="IPR013785">
    <property type="entry name" value="Aldolase_TIM"/>
</dbReference>
<evidence type="ECO:0000256" key="3">
    <source>
        <dbReference type="ARBA" id="ARBA00012515"/>
    </source>
</evidence>
<comment type="catalytic activity">
    <reaction evidence="6">
        <text>2-deoxy-D-ribose 5-phosphate = D-glyceraldehyde 3-phosphate + acetaldehyde</text>
        <dbReference type="Rhea" id="RHEA:12821"/>
        <dbReference type="ChEBI" id="CHEBI:15343"/>
        <dbReference type="ChEBI" id="CHEBI:59776"/>
        <dbReference type="ChEBI" id="CHEBI:62877"/>
        <dbReference type="EC" id="4.1.2.4"/>
    </reaction>
</comment>
<name>A0A1H4AKZ1_9RHOB</name>
<dbReference type="GO" id="GO:0009264">
    <property type="term" value="P:deoxyribonucleotide catabolic process"/>
    <property type="evidence" value="ECO:0007669"/>
    <property type="project" value="UniProtKB-UniRule"/>
</dbReference>
<dbReference type="CDD" id="cd00959">
    <property type="entry name" value="DeoC"/>
    <property type="match status" value="1"/>
</dbReference>
<sequence>MNPGETLPEEAGDEGRAGDAAIAAQALACLDLTELSDACDRGMVEALCARARTPHGDVAAVCVWPAYAALARELLAQDRVKVATVVNFPFGGERVDAVAQETRQAVDDGADEIDLVLPYRAFAEGRADAAAKMVHAVRVACGGSALKVILETSMLREPGLIRRAADLALDEGADFVKTSTGKVEGGATADAALAMLAAIRSAKRPVGLKVSGGVRTLADARTFIELAAAAMGETFIRPEQFRIGASGLLTALMSALDGTDADAAPESGY</sequence>
<dbReference type="InterPro" id="IPR002915">
    <property type="entry name" value="DeoC/FbaB/LacD_aldolase"/>
</dbReference>
<evidence type="ECO:0000256" key="1">
    <source>
        <dbReference type="ARBA" id="ARBA00004816"/>
    </source>
</evidence>
<reference evidence="8 9" key="1">
    <citation type="submission" date="2016-10" db="EMBL/GenBank/DDBJ databases">
        <authorList>
            <person name="de Groot N.N."/>
        </authorList>
    </citation>
    <scope>NUCLEOTIDE SEQUENCE [LARGE SCALE GENOMIC DNA]</scope>
    <source>
        <strain evidence="8 9">DSM 15345</strain>
    </source>
</reference>
<protein>
    <recommendedName>
        <fullName evidence="3 7">Deoxyribose-phosphate aldolase</fullName>
        <ecNumber evidence="3 7">4.1.2.4</ecNumber>
    </recommendedName>
</protein>
<dbReference type="STRING" id="89524.SAMN05444370_104269"/>
<dbReference type="SMART" id="SM01133">
    <property type="entry name" value="DeoC"/>
    <property type="match status" value="1"/>
</dbReference>
<dbReference type="Proteomes" id="UP000198703">
    <property type="component" value="Unassembled WGS sequence"/>
</dbReference>
<gene>
    <name evidence="8" type="ORF">SAMN05444370_104269</name>
</gene>
<dbReference type="Gene3D" id="3.20.20.70">
    <property type="entry name" value="Aldolase class I"/>
    <property type="match status" value="1"/>
</dbReference>
<dbReference type="GO" id="GO:0005737">
    <property type="term" value="C:cytoplasm"/>
    <property type="evidence" value="ECO:0007669"/>
    <property type="project" value="InterPro"/>
</dbReference>
<dbReference type="PIRSF" id="PIRSF001357">
    <property type="entry name" value="DeoC"/>
    <property type="match status" value="1"/>
</dbReference>
<keyword evidence="5" id="KW-0704">Schiff base</keyword>
<evidence type="ECO:0000256" key="2">
    <source>
        <dbReference type="ARBA" id="ARBA00009473"/>
    </source>
</evidence>
<dbReference type="PANTHER" id="PTHR10889">
    <property type="entry name" value="DEOXYRIBOSE-PHOSPHATE ALDOLASE"/>
    <property type="match status" value="1"/>
</dbReference>
<dbReference type="EMBL" id="FNQM01000004">
    <property type="protein sequence ID" value="SEA36441.1"/>
    <property type="molecule type" value="Genomic_DNA"/>
</dbReference>
<keyword evidence="4" id="KW-0456">Lyase</keyword>
<evidence type="ECO:0000313" key="8">
    <source>
        <dbReference type="EMBL" id="SEA36441.1"/>
    </source>
</evidence>
<dbReference type="InterPro" id="IPR011343">
    <property type="entry name" value="DeoC"/>
</dbReference>
<dbReference type="GO" id="GO:0016052">
    <property type="term" value="P:carbohydrate catabolic process"/>
    <property type="evidence" value="ECO:0007669"/>
    <property type="project" value="TreeGrafter"/>
</dbReference>
<dbReference type="Pfam" id="PF01791">
    <property type="entry name" value="DeoC"/>
    <property type="match status" value="1"/>
</dbReference>
<dbReference type="AlphaFoldDB" id="A0A1H4AKZ1"/>
<keyword evidence="9" id="KW-1185">Reference proteome</keyword>